<keyword evidence="3 5" id="KW-1133">Transmembrane helix</keyword>
<gene>
    <name evidence="7" type="ORF">J2S19_003096</name>
</gene>
<dbReference type="PANTHER" id="PTHR43027:SF1">
    <property type="entry name" value="DOXORUBICIN RESISTANCE ABC TRANSPORTER PERMEASE PROTEIN DRRC-RELATED"/>
    <property type="match status" value="1"/>
</dbReference>
<accession>A0ABT9ZHR2</accession>
<feature type="transmembrane region" description="Helical" evidence="5">
    <location>
        <begin position="302"/>
        <end position="326"/>
    </location>
</feature>
<name>A0ABT9ZHR2_9BACI</name>
<dbReference type="EMBL" id="JAUSUD010000015">
    <property type="protein sequence ID" value="MDQ0231811.1"/>
    <property type="molecule type" value="Genomic_DNA"/>
</dbReference>
<keyword evidence="2 5" id="KW-0812">Transmembrane</keyword>
<evidence type="ECO:0000256" key="4">
    <source>
        <dbReference type="ARBA" id="ARBA00023136"/>
    </source>
</evidence>
<keyword evidence="4 5" id="KW-0472">Membrane</keyword>
<dbReference type="Pfam" id="PF12698">
    <property type="entry name" value="ABC2_membrane_3"/>
    <property type="match status" value="1"/>
</dbReference>
<protein>
    <submittedName>
        <fullName evidence="7">ABC-2 type transport system permease protein</fullName>
    </submittedName>
</protein>
<evidence type="ECO:0000256" key="1">
    <source>
        <dbReference type="ARBA" id="ARBA00004141"/>
    </source>
</evidence>
<reference evidence="7 8" key="1">
    <citation type="submission" date="2023-07" db="EMBL/GenBank/DDBJ databases">
        <title>Genomic Encyclopedia of Type Strains, Phase IV (KMG-IV): sequencing the most valuable type-strain genomes for metagenomic binning, comparative biology and taxonomic classification.</title>
        <authorList>
            <person name="Goeker M."/>
        </authorList>
    </citation>
    <scope>NUCLEOTIDE SEQUENCE [LARGE SCALE GENOMIC DNA]</scope>
    <source>
        <strain evidence="7 8">DSM 29005</strain>
    </source>
</reference>
<dbReference type="InterPro" id="IPR052902">
    <property type="entry name" value="ABC-2_transporter"/>
</dbReference>
<feature type="transmembrane region" description="Helical" evidence="5">
    <location>
        <begin position="396"/>
        <end position="414"/>
    </location>
</feature>
<dbReference type="Proteomes" id="UP001234495">
    <property type="component" value="Unassembled WGS sequence"/>
</dbReference>
<evidence type="ECO:0000313" key="7">
    <source>
        <dbReference type="EMBL" id="MDQ0231811.1"/>
    </source>
</evidence>
<keyword evidence="8" id="KW-1185">Reference proteome</keyword>
<comment type="caution">
    <text evidence="7">The sequence shown here is derived from an EMBL/GenBank/DDBJ whole genome shotgun (WGS) entry which is preliminary data.</text>
</comment>
<sequence>MKQMIIPFIKKDLLVLYRNPQELLVLLLMPLILIMILGFALGGLMGDNQAPISMKVALLDRSDEQRDVEAFNQKVQEKELPVEAAEALSQGATQLKPIQILVDEVFGSKELKEIVQLDMIDSDKIDDIRNDESFAAIIEIPENYTLDILSAVLLEEPTATSIKLFKNEGKEISTNVVEDVLVNYQKQLSTITLVEKEGIQLEALNEKLGAVETVSKQDPINSMQYYTVGMSVMFILFIASNISSFAYREKQTHVFNRILLSNTSRWSYFIGIFTSVIIIAFIQQMILYGVTSLIFQIVWKDIVAFMIVNVSLCFAIGGLATLLTALNFRINSESVSNFFGNVIVAIISFLGGSFIPVGDSASVIGMLGNYTPNGSGMTALLQLLQGEKLAAIYPNILYLLIFGLIMLTLAVASFPKRGDAI</sequence>
<evidence type="ECO:0000256" key="5">
    <source>
        <dbReference type="SAM" id="Phobius"/>
    </source>
</evidence>
<evidence type="ECO:0000256" key="2">
    <source>
        <dbReference type="ARBA" id="ARBA00022692"/>
    </source>
</evidence>
<dbReference type="PANTHER" id="PTHR43027">
    <property type="entry name" value="DOXORUBICIN RESISTANCE ABC TRANSPORTER PERMEASE PROTEIN DRRC-RELATED"/>
    <property type="match status" value="1"/>
</dbReference>
<feature type="transmembrane region" description="Helical" evidence="5">
    <location>
        <begin position="225"/>
        <end position="247"/>
    </location>
</feature>
<evidence type="ECO:0000259" key="6">
    <source>
        <dbReference type="Pfam" id="PF12698"/>
    </source>
</evidence>
<feature type="transmembrane region" description="Helical" evidence="5">
    <location>
        <begin position="23"/>
        <end position="45"/>
    </location>
</feature>
<evidence type="ECO:0000313" key="8">
    <source>
        <dbReference type="Proteomes" id="UP001234495"/>
    </source>
</evidence>
<organism evidence="7 8">
    <name type="scientific">Metabacillus malikii</name>
    <dbReference type="NCBI Taxonomy" id="1504265"/>
    <lineage>
        <taxon>Bacteria</taxon>
        <taxon>Bacillati</taxon>
        <taxon>Bacillota</taxon>
        <taxon>Bacilli</taxon>
        <taxon>Bacillales</taxon>
        <taxon>Bacillaceae</taxon>
        <taxon>Metabacillus</taxon>
    </lineage>
</organism>
<feature type="transmembrane region" description="Helical" evidence="5">
    <location>
        <begin position="338"/>
        <end position="357"/>
    </location>
</feature>
<feature type="domain" description="ABC-2 type transporter transmembrane" evidence="6">
    <location>
        <begin position="25"/>
        <end position="411"/>
    </location>
</feature>
<evidence type="ECO:0000256" key="3">
    <source>
        <dbReference type="ARBA" id="ARBA00022989"/>
    </source>
</evidence>
<feature type="transmembrane region" description="Helical" evidence="5">
    <location>
        <begin position="268"/>
        <end position="290"/>
    </location>
</feature>
<dbReference type="InterPro" id="IPR013525">
    <property type="entry name" value="ABC2_TM"/>
</dbReference>
<proteinExistence type="predicted"/>
<comment type="subcellular location">
    <subcellularLocation>
        <location evidence="1">Membrane</location>
        <topology evidence="1">Multi-pass membrane protein</topology>
    </subcellularLocation>
</comment>